<comment type="caution">
    <text evidence="3">The sequence shown here is derived from an EMBL/GenBank/DDBJ whole genome shotgun (WGS) entry which is preliminary data.</text>
</comment>
<reference evidence="3 4" key="1">
    <citation type="submission" date="2024-02" db="EMBL/GenBank/DDBJ databases">
        <authorList>
            <person name="Daric V."/>
            <person name="Darras S."/>
        </authorList>
    </citation>
    <scope>NUCLEOTIDE SEQUENCE [LARGE SCALE GENOMIC DNA]</scope>
</reference>
<dbReference type="PRINTS" id="PR00190">
    <property type="entry name" value="ACTIN"/>
</dbReference>
<evidence type="ECO:0000256" key="2">
    <source>
        <dbReference type="SAM" id="MobiDB-lite"/>
    </source>
</evidence>
<evidence type="ECO:0000256" key="1">
    <source>
        <dbReference type="RuleBase" id="RU000487"/>
    </source>
</evidence>
<sequence length="629" mass="70089">MKKFLAKTCCFCCGSSNKGPSSETKTPYDSKPPVAIHDIVADRNGNGTPEKVGYPNPAYAKTEENPVFVQPLKCSKEELRKPRQTRQISDVSEVFRIPRSDEKSLSELVIEEYDNKSKTLRNGEFADFSAFRSSESLTESDDSSRCDDITASDDVSPPTSAELEHHKESVKRNGNLKEESERIVSNDNNVDGRDGKNTEWRDKLKRDLFDDDDDFVDESSDDDDGDASFSVTSVSDEEDDEKMRSQMNGGDHRTLQSQNSNMKLLHQKPIVIDNGSYCVRAGWAGEFAPIASVRNVIGHWRAEASEAWQEHLGSKFIGETAIERHSTLMLENPIEDGKVQNWRTLQQVWDHAIIDSMNEEVSQHPILVSESATVEKKQREKMVEVFIETLRVPGVRLCPQAVLCSFSCGQKVGIVVNSGHGQTEIVPVYEGYQLPHLTVELPVGGRHITEYLARLVQRERGVNFTSVPEMEIINGFKESHASVQTGRASTVGVEDYNLPDGRVIELGKELTHCTEPLFNPGLVGKSSLGLTQLVKQTLESVEPDLLEESNHNILLSGGTGRLKGLRSRLQEEINSKMEGTQTTLQMAEANAAWIGGSVLAEQSNFPDYCVTEDLYFEFGANVVHRLCMQ</sequence>
<protein>
    <recommendedName>
        <fullName evidence="5">Actin</fullName>
    </recommendedName>
</protein>
<evidence type="ECO:0000313" key="4">
    <source>
        <dbReference type="Proteomes" id="UP001642483"/>
    </source>
</evidence>
<feature type="region of interest" description="Disordered" evidence="2">
    <location>
        <begin position="211"/>
        <end position="254"/>
    </location>
</feature>
<gene>
    <name evidence="3" type="ORF">CVLEPA_LOCUS20441</name>
</gene>
<keyword evidence="4" id="KW-1185">Reference proteome</keyword>
<dbReference type="InterPro" id="IPR043129">
    <property type="entry name" value="ATPase_NBD"/>
</dbReference>
<dbReference type="Gene3D" id="3.90.640.10">
    <property type="entry name" value="Actin, Chain A, domain 4"/>
    <property type="match status" value="1"/>
</dbReference>
<organism evidence="3 4">
    <name type="scientific">Clavelina lepadiformis</name>
    <name type="common">Light-bulb sea squirt</name>
    <name type="synonym">Ascidia lepadiformis</name>
    <dbReference type="NCBI Taxonomy" id="159417"/>
    <lineage>
        <taxon>Eukaryota</taxon>
        <taxon>Metazoa</taxon>
        <taxon>Chordata</taxon>
        <taxon>Tunicata</taxon>
        <taxon>Ascidiacea</taxon>
        <taxon>Aplousobranchia</taxon>
        <taxon>Clavelinidae</taxon>
        <taxon>Clavelina</taxon>
    </lineage>
</organism>
<comment type="similarity">
    <text evidence="1">Belongs to the actin family.</text>
</comment>
<proteinExistence type="inferred from homology"/>
<dbReference type="SUPFAM" id="SSF53067">
    <property type="entry name" value="Actin-like ATPase domain"/>
    <property type="match status" value="2"/>
</dbReference>
<dbReference type="InterPro" id="IPR004000">
    <property type="entry name" value="Actin"/>
</dbReference>
<feature type="region of interest" description="Disordered" evidence="2">
    <location>
        <begin position="132"/>
        <end position="198"/>
    </location>
</feature>
<evidence type="ECO:0008006" key="5">
    <source>
        <dbReference type="Google" id="ProtNLM"/>
    </source>
</evidence>
<dbReference type="PANTHER" id="PTHR11937">
    <property type="entry name" value="ACTIN"/>
    <property type="match status" value="1"/>
</dbReference>
<evidence type="ECO:0000313" key="3">
    <source>
        <dbReference type="EMBL" id="CAK8688421.1"/>
    </source>
</evidence>
<dbReference type="EMBL" id="CAWYQH010000108">
    <property type="protein sequence ID" value="CAK8688421.1"/>
    <property type="molecule type" value="Genomic_DNA"/>
</dbReference>
<dbReference type="Pfam" id="PF00022">
    <property type="entry name" value="Actin"/>
    <property type="match status" value="1"/>
</dbReference>
<feature type="region of interest" description="Disordered" evidence="2">
    <location>
        <begin position="40"/>
        <end position="59"/>
    </location>
</feature>
<feature type="compositionally biased region" description="Basic and acidic residues" evidence="2">
    <location>
        <begin position="162"/>
        <end position="198"/>
    </location>
</feature>
<feature type="compositionally biased region" description="Acidic residues" evidence="2">
    <location>
        <begin position="211"/>
        <end position="226"/>
    </location>
</feature>
<dbReference type="Proteomes" id="UP001642483">
    <property type="component" value="Unassembled WGS sequence"/>
</dbReference>
<dbReference type="SMART" id="SM00268">
    <property type="entry name" value="ACTIN"/>
    <property type="match status" value="1"/>
</dbReference>
<name>A0ABP0G9E1_CLALP</name>
<accession>A0ABP0G9E1</accession>
<dbReference type="Gene3D" id="3.30.420.40">
    <property type="match status" value="2"/>
</dbReference>